<dbReference type="SUPFAM" id="SSF55073">
    <property type="entry name" value="Nucleotide cyclase"/>
    <property type="match status" value="1"/>
</dbReference>
<feature type="compositionally biased region" description="Polar residues" evidence="3">
    <location>
        <begin position="1"/>
        <end position="15"/>
    </location>
</feature>
<dbReference type="SMART" id="SM00052">
    <property type="entry name" value="EAL"/>
    <property type="match status" value="1"/>
</dbReference>
<dbReference type="FunFam" id="3.30.70.270:FF:000001">
    <property type="entry name" value="Diguanylate cyclase domain protein"/>
    <property type="match status" value="1"/>
</dbReference>
<dbReference type="Pfam" id="PF13185">
    <property type="entry name" value="GAF_2"/>
    <property type="match status" value="1"/>
</dbReference>
<dbReference type="PROSITE" id="PS50883">
    <property type="entry name" value="EAL"/>
    <property type="match status" value="1"/>
</dbReference>
<dbReference type="CDD" id="cd01949">
    <property type="entry name" value="GGDEF"/>
    <property type="match status" value="1"/>
</dbReference>
<keyword evidence="7" id="KW-1185">Reference proteome</keyword>
<dbReference type="Gene3D" id="3.30.70.270">
    <property type="match status" value="1"/>
</dbReference>
<protein>
    <submittedName>
        <fullName evidence="6">Diguanylate cyclase/phosphodiesterase with GAF sensor</fullName>
    </submittedName>
</protein>
<evidence type="ECO:0000259" key="4">
    <source>
        <dbReference type="PROSITE" id="PS50883"/>
    </source>
</evidence>
<dbReference type="OrthoDB" id="6597954at2"/>
<dbReference type="Pfam" id="PF00563">
    <property type="entry name" value="EAL"/>
    <property type="match status" value="1"/>
</dbReference>
<reference evidence="6 7" key="1">
    <citation type="submission" date="2018-05" db="EMBL/GenBank/DDBJ databases">
        <title>Genomic Encyclopedia of Type Strains, Phase IV (KMG-IV): sequencing the most valuable type-strain genomes for metagenomic binning, comparative biology and taxonomic classification.</title>
        <authorList>
            <person name="Goeker M."/>
        </authorList>
    </citation>
    <scope>NUCLEOTIDE SEQUENCE [LARGE SCALE GENOMIC DNA]</scope>
    <source>
        <strain evidence="6 7">DSM 25350</strain>
    </source>
</reference>
<dbReference type="SMART" id="SM00267">
    <property type="entry name" value="GGDEF"/>
    <property type="match status" value="1"/>
</dbReference>
<feature type="domain" description="GGDEF" evidence="5">
    <location>
        <begin position="492"/>
        <end position="625"/>
    </location>
</feature>
<dbReference type="Gene3D" id="3.30.450.40">
    <property type="match status" value="2"/>
</dbReference>
<dbReference type="CDD" id="cd01948">
    <property type="entry name" value="EAL"/>
    <property type="match status" value="1"/>
</dbReference>
<dbReference type="PANTHER" id="PTHR44757:SF2">
    <property type="entry name" value="BIOFILM ARCHITECTURE MAINTENANCE PROTEIN MBAA"/>
    <property type="match status" value="1"/>
</dbReference>
<dbReference type="Pfam" id="PF01590">
    <property type="entry name" value="GAF"/>
    <property type="match status" value="1"/>
</dbReference>
<evidence type="ECO:0000259" key="5">
    <source>
        <dbReference type="PROSITE" id="PS50887"/>
    </source>
</evidence>
<evidence type="ECO:0000313" key="6">
    <source>
        <dbReference type="EMBL" id="PWK51802.1"/>
    </source>
</evidence>
<feature type="coiled-coil region" evidence="2">
    <location>
        <begin position="408"/>
        <end position="442"/>
    </location>
</feature>
<dbReference type="PANTHER" id="PTHR44757">
    <property type="entry name" value="DIGUANYLATE CYCLASE DGCP"/>
    <property type="match status" value="1"/>
</dbReference>
<evidence type="ECO:0000256" key="3">
    <source>
        <dbReference type="SAM" id="MobiDB-lite"/>
    </source>
</evidence>
<sequence length="891" mass="101994">MQSESNQKSASSDVGDQQRSERLSHDIEHVRKVQNAMLQIASLSSQVKDLGDFYKDLHKIVSQLMYANNFYIVLLSNDKQFVKFVYFHDEEEDESFDPTSWKSDPIEAFKLTLTGYTIRTANALLADKSVLQSLEDRGEIKLRGRLASHWMGIPLKAHRETIGVLVIQSYSDDIKYTENDKELLIFVSQQIASVLKQKQYEQQLKDYNESLEQKVAQRTAMLQKINDDLEGEVKERERGEVLQAALFKISELTNTTRDIDEFYLSVHKIINGIMPSKNFYICTYDQSEHRIDFPYLIDEFDANTESRTLDDDIDIESCSPTERVLKTGKPILINKANHQEWIDKNVFVGTVPETWLGVPLFHKDKDSVSGVLTVQSYLKGKSYTKLDEEILMFVAQQVSTALNRKRSTDSLKKAHEDLKAINDQLERRVEERTSELSVTNQTLKSMLDERNKMQKKLAFEAFHDSLTGLPNRALFTDRLEQVLKQRERNNDVSFSVLFLDLDRFKVINDSLGHLMGDALLQEVSHRLQECVRPEDTVARLGGDEFCILLKDIDNARDAAIIANRIIDAISKPFQLEEHTVFTSTSIGVTVSNDGYKAPDDVLRDADAAMYHAKESGKARYELFDVDMHNNAMKRLRIENDLRNALQKNQIKVYYQPIVDLEQNKIIAFEALARWNHHELGFIPPDEFIPIAEETGMIHDIGQFILHHSLGTLKFWQTQYSQANDIAISVNFSSKQIEQHDLISEIELALQENELPSSSLKVEITEGLLIENEKLAQKLLKKLTESSIPVLLDDFGTGYSSLSYLHKFSLHTIKIDRSFINQMERSEEHLTIVKTIAFMCSHLKLGVIAEGVESDEHIKILKHLGILQAQGYRFSKPVPADEAQKLIVNFNA</sequence>
<dbReference type="InterPro" id="IPR035919">
    <property type="entry name" value="EAL_sf"/>
</dbReference>
<dbReference type="InterPro" id="IPR001633">
    <property type="entry name" value="EAL_dom"/>
</dbReference>
<keyword evidence="2" id="KW-0175">Coiled coil</keyword>
<accession>A0A316FU57</accession>
<dbReference type="GO" id="GO:0003824">
    <property type="term" value="F:catalytic activity"/>
    <property type="evidence" value="ECO:0007669"/>
    <property type="project" value="UniProtKB-ARBA"/>
</dbReference>
<dbReference type="Pfam" id="PF00990">
    <property type="entry name" value="GGDEF"/>
    <property type="match status" value="1"/>
</dbReference>
<dbReference type="InterPro" id="IPR000160">
    <property type="entry name" value="GGDEF_dom"/>
</dbReference>
<dbReference type="Gene3D" id="3.20.20.450">
    <property type="entry name" value="EAL domain"/>
    <property type="match status" value="1"/>
</dbReference>
<comment type="caution">
    <text evidence="6">The sequence shown here is derived from an EMBL/GenBank/DDBJ whole genome shotgun (WGS) entry which is preliminary data.</text>
</comment>
<evidence type="ECO:0000313" key="7">
    <source>
        <dbReference type="Proteomes" id="UP000245790"/>
    </source>
</evidence>
<dbReference type="EMBL" id="QGGU01000005">
    <property type="protein sequence ID" value="PWK51802.1"/>
    <property type="molecule type" value="Genomic_DNA"/>
</dbReference>
<feature type="region of interest" description="Disordered" evidence="3">
    <location>
        <begin position="1"/>
        <end position="21"/>
    </location>
</feature>
<gene>
    <name evidence="6" type="ORF">C8D97_105117</name>
</gene>
<dbReference type="InterPro" id="IPR029787">
    <property type="entry name" value="Nucleotide_cyclase"/>
</dbReference>
<dbReference type="InterPro" id="IPR029016">
    <property type="entry name" value="GAF-like_dom_sf"/>
</dbReference>
<feature type="domain" description="EAL" evidence="4">
    <location>
        <begin position="634"/>
        <end position="890"/>
    </location>
</feature>
<dbReference type="InterPro" id="IPR043128">
    <property type="entry name" value="Rev_trsase/Diguanyl_cyclase"/>
</dbReference>
<dbReference type="Proteomes" id="UP000245790">
    <property type="component" value="Unassembled WGS sequence"/>
</dbReference>
<name>A0A316FU57_9GAMM</name>
<evidence type="ECO:0000256" key="2">
    <source>
        <dbReference type="SAM" id="Coils"/>
    </source>
</evidence>
<organism evidence="6 7">
    <name type="scientific">Pleionea mediterranea</name>
    <dbReference type="NCBI Taxonomy" id="523701"/>
    <lineage>
        <taxon>Bacteria</taxon>
        <taxon>Pseudomonadati</taxon>
        <taxon>Pseudomonadota</taxon>
        <taxon>Gammaproteobacteria</taxon>
        <taxon>Oceanospirillales</taxon>
        <taxon>Pleioneaceae</taxon>
        <taxon>Pleionea</taxon>
    </lineage>
</organism>
<feature type="coiled-coil region" evidence="2">
    <location>
        <begin position="197"/>
        <end position="228"/>
    </location>
</feature>
<evidence type="ECO:0000256" key="1">
    <source>
        <dbReference type="ARBA" id="ARBA00001946"/>
    </source>
</evidence>
<dbReference type="NCBIfam" id="TIGR00254">
    <property type="entry name" value="GGDEF"/>
    <property type="match status" value="1"/>
</dbReference>
<dbReference type="AlphaFoldDB" id="A0A316FU57"/>
<proteinExistence type="predicted"/>
<dbReference type="RefSeq" id="WP_109763193.1">
    <property type="nucleotide sequence ID" value="NZ_QGGU01000005.1"/>
</dbReference>
<dbReference type="InterPro" id="IPR052155">
    <property type="entry name" value="Biofilm_reg_signaling"/>
</dbReference>
<dbReference type="PROSITE" id="PS50887">
    <property type="entry name" value="GGDEF"/>
    <property type="match status" value="1"/>
</dbReference>
<comment type="cofactor">
    <cofactor evidence="1">
        <name>Mg(2+)</name>
        <dbReference type="ChEBI" id="CHEBI:18420"/>
    </cofactor>
</comment>
<dbReference type="SMART" id="SM00065">
    <property type="entry name" value="GAF"/>
    <property type="match status" value="2"/>
</dbReference>
<dbReference type="SUPFAM" id="SSF141868">
    <property type="entry name" value="EAL domain-like"/>
    <property type="match status" value="1"/>
</dbReference>
<dbReference type="SUPFAM" id="SSF55781">
    <property type="entry name" value="GAF domain-like"/>
    <property type="match status" value="2"/>
</dbReference>
<dbReference type="InterPro" id="IPR003018">
    <property type="entry name" value="GAF"/>
</dbReference>